<dbReference type="CDD" id="cd04882">
    <property type="entry name" value="ACT_Bt0572_2"/>
    <property type="match status" value="1"/>
</dbReference>
<sequence>MEIRQLTIFMDNRPGRLLSITSVLAQAGVNLRALSIADSTDFGLLRIIVDDVDKASAALSEAGLVVKVNQVVAVEVPDKPGGLNSILGQLAFDEINIEYIYAFASGEDKEKALVLFKFNDNAKAISILKKQDVRLLSEDDIRKL</sequence>
<dbReference type="SUPFAM" id="SSF55021">
    <property type="entry name" value="ACT-like"/>
    <property type="match status" value="2"/>
</dbReference>
<accession>A0A1J5IE12</accession>
<organism evidence="2 3">
    <name type="scientific">Candidatus Wirthbacteria bacterium CG2_30_54_11</name>
    <dbReference type="NCBI Taxonomy" id="1817892"/>
    <lineage>
        <taxon>Bacteria</taxon>
        <taxon>Candidatus Wirthbacteria</taxon>
    </lineage>
</organism>
<dbReference type="Proteomes" id="UP000183245">
    <property type="component" value="Unassembled WGS sequence"/>
</dbReference>
<dbReference type="AlphaFoldDB" id="A0A1J5IE12"/>
<reference evidence="2 3" key="1">
    <citation type="journal article" date="2016" name="Environ. Microbiol.">
        <title>Genomic resolution of a cold subsurface aquifer community provides metabolic insights for novel microbes adapted to high CO concentrations.</title>
        <authorList>
            <person name="Probst A.J."/>
            <person name="Castelle C.J."/>
            <person name="Singh A."/>
            <person name="Brown C.T."/>
            <person name="Anantharaman K."/>
            <person name="Sharon I."/>
            <person name="Hug L.A."/>
            <person name="Burstein D."/>
            <person name="Emerson J.B."/>
            <person name="Thomas B.C."/>
            <person name="Banfield J.F."/>
        </authorList>
    </citation>
    <scope>NUCLEOTIDE SEQUENCE [LARGE SCALE GENOMIC DNA]</scope>
    <source>
        <strain evidence="2">CG2_30_54_11</strain>
    </source>
</reference>
<dbReference type="InterPro" id="IPR002912">
    <property type="entry name" value="ACT_dom"/>
</dbReference>
<dbReference type="InterPro" id="IPR045865">
    <property type="entry name" value="ACT-like_dom_sf"/>
</dbReference>
<feature type="domain" description="ACT" evidence="1">
    <location>
        <begin position="5"/>
        <end position="73"/>
    </location>
</feature>
<name>A0A1J5IE12_9BACT</name>
<protein>
    <recommendedName>
        <fullName evidence="1">ACT domain-containing protein</fullName>
    </recommendedName>
</protein>
<evidence type="ECO:0000313" key="3">
    <source>
        <dbReference type="Proteomes" id="UP000183245"/>
    </source>
</evidence>
<dbReference type="PANTHER" id="PTHR40099:SF1">
    <property type="entry name" value="ACETOLACTATE SYNTHASE, SMALL SUBUNIT"/>
    <property type="match status" value="1"/>
</dbReference>
<proteinExistence type="predicted"/>
<dbReference type="Pfam" id="PF19571">
    <property type="entry name" value="ACT_8"/>
    <property type="match status" value="1"/>
</dbReference>
<dbReference type="CDD" id="cd04908">
    <property type="entry name" value="ACT_Bt0572_1"/>
    <property type="match status" value="1"/>
</dbReference>
<evidence type="ECO:0000259" key="1">
    <source>
        <dbReference type="PROSITE" id="PS51671"/>
    </source>
</evidence>
<comment type="caution">
    <text evidence="2">The sequence shown here is derived from an EMBL/GenBank/DDBJ whole genome shotgun (WGS) entry which is preliminary data.</text>
</comment>
<evidence type="ECO:0000313" key="2">
    <source>
        <dbReference type="EMBL" id="OIP95316.1"/>
    </source>
</evidence>
<dbReference type="STRING" id="1817892.AUK40_06140"/>
<dbReference type="EMBL" id="MNZT01000112">
    <property type="protein sequence ID" value="OIP95316.1"/>
    <property type="molecule type" value="Genomic_DNA"/>
</dbReference>
<dbReference type="PROSITE" id="PS51671">
    <property type="entry name" value="ACT"/>
    <property type="match status" value="1"/>
</dbReference>
<dbReference type="InterPro" id="IPR045739">
    <property type="entry name" value="ACT_dom_pair"/>
</dbReference>
<dbReference type="PANTHER" id="PTHR40099">
    <property type="entry name" value="ACETOLACTATE SYNTHASE, SMALL SUBUNIT"/>
    <property type="match status" value="1"/>
</dbReference>
<dbReference type="Gene3D" id="3.30.2130.10">
    <property type="entry name" value="VC0802-like"/>
    <property type="match status" value="1"/>
</dbReference>
<gene>
    <name evidence="2" type="ORF">AUK40_06140</name>
</gene>